<protein>
    <submittedName>
        <fullName evidence="1">Uncharacterized protein</fullName>
    </submittedName>
</protein>
<sequence>MDWDRKRGHGTQISLCLSHLVCAHKSVTVPECL</sequence>
<accession>A0A2P2NR94</accession>
<dbReference type="EMBL" id="GGEC01064427">
    <property type="protein sequence ID" value="MBX44911.1"/>
    <property type="molecule type" value="Transcribed_RNA"/>
</dbReference>
<name>A0A2P2NR94_RHIMU</name>
<proteinExistence type="predicted"/>
<organism evidence="1">
    <name type="scientific">Rhizophora mucronata</name>
    <name type="common">Asiatic mangrove</name>
    <dbReference type="NCBI Taxonomy" id="61149"/>
    <lineage>
        <taxon>Eukaryota</taxon>
        <taxon>Viridiplantae</taxon>
        <taxon>Streptophyta</taxon>
        <taxon>Embryophyta</taxon>
        <taxon>Tracheophyta</taxon>
        <taxon>Spermatophyta</taxon>
        <taxon>Magnoliopsida</taxon>
        <taxon>eudicotyledons</taxon>
        <taxon>Gunneridae</taxon>
        <taxon>Pentapetalae</taxon>
        <taxon>rosids</taxon>
        <taxon>fabids</taxon>
        <taxon>Malpighiales</taxon>
        <taxon>Rhizophoraceae</taxon>
        <taxon>Rhizophora</taxon>
    </lineage>
</organism>
<dbReference type="AlphaFoldDB" id="A0A2P2NR94"/>
<reference evidence="1" key="1">
    <citation type="submission" date="2018-02" db="EMBL/GenBank/DDBJ databases">
        <title>Rhizophora mucronata_Transcriptome.</title>
        <authorList>
            <person name="Meera S.P."/>
            <person name="Sreeshan A."/>
            <person name="Augustine A."/>
        </authorList>
    </citation>
    <scope>NUCLEOTIDE SEQUENCE</scope>
    <source>
        <tissue evidence="1">Leaf</tissue>
    </source>
</reference>
<evidence type="ECO:0000313" key="1">
    <source>
        <dbReference type="EMBL" id="MBX44911.1"/>
    </source>
</evidence>